<proteinExistence type="predicted"/>
<dbReference type="Pfam" id="PF01755">
    <property type="entry name" value="Glyco_transf_25"/>
    <property type="match status" value="1"/>
</dbReference>
<evidence type="ECO:0000313" key="2">
    <source>
        <dbReference type="EMBL" id="QHT85277.1"/>
    </source>
</evidence>
<dbReference type="InterPro" id="IPR002654">
    <property type="entry name" value="Glyco_trans_25"/>
</dbReference>
<feature type="domain" description="Glycosyl transferase family 25" evidence="1">
    <location>
        <begin position="39"/>
        <end position="153"/>
    </location>
</feature>
<organism evidence="2">
    <name type="scientific">viral metagenome</name>
    <dbReference type="NCBI Taxonomy" id="1070528"/>
    <lineage>
        <taxon>unclassified sequences</taxon>
        <taxon>metagenomes</taxon>
        <taxon>organismal metagenomes</taxon>
    </lineage>
</organism>
<dbReference type="CDD" id="cd06532">
    <property type="entry name" value="Glyco_transf_25"/>
    <property type="match status" value="1"/>
</dbReference>
<reference evidence="2" key="1">
    <citation type="journal article" date="2020" name="Nature">
        <title>Giant virus diversity and host interactions through global metagenomics.</title>
        <authorList>
            <person name="Schulz F."/>
            <person name="Roux S."/>
            <person name="Paez-Espino D."/>
            <person name="Jungbluth S."/>
            <person name="Walsh D.A."/>
            <person name="Denef V.J."/>
            <person name="McMahon K.D."/>
            <person name="Konstantinidis K.T."/>
            <person name="Eloe-Fadrosh E.A."/>
            <person name="Kyrpides N.C."/>
            <person name="Woyke T."/>
        </authorList>
    </citation>
    <scope>NUCLEOTIDE SEQUENCE</scope>
    <source>
        <strain evidence="2">GVMAG-M-3300023184-17</strain>
    </source>
</reference>
<accession>A0A6C0HYP9</accession>
<protein>
    <recommendedName>
        <fullName evidence="1">Glycosyl transferase family 25 domain-containing protein</fullName>
    </recommendedName>
</protein>
<name>A0A6C0HYP9_9ZZZZ</name>
<evidence type="ECO:0000259" key="1">
    <source>
        <dbReference type="Pfam" id="PF01755"/>
    </source>
</evidence>
<sequence length="203" mass="23742">MDIYYINLTHRTDRNDHVRQQITSIGCVPIRIDAVECKQGALGCGMSHIRCIELAKEQNLPFVCVVEDDIEFTDPDLFRQQLDAFLKGSVDWDILLLGTNMGPPFDKEEGCLRVFNAQTTTGYLVKNHYYDTLMASFRKSVGYMLTDYNVKLFAIDIQWKRLQQRDRWYVLYPLTVIQRNDYSDIEKRPVEYGPMMTSTKEFK</sequence>
<dbReference type="EMBL" id="MN740041">
    <property type="protein sequence ID" value="QHT85277.1"/>
    <property type="molecule type" value="Genomic_DNA"/>
</dbReference>
<dbReference type="AlphaFoldDB" id="A0A6C0HYP9"/>